<keyword evidence="2" id="KW-1185">Reference proteome</keyword>
<dbReference type="Proteomes" id="UP000031366">
    <property type="component" value="Unassembled WGS sequence"/>
</dbReference>
<gene>
    <name evidence="1" type="ORF">U732_608</name>
</gene>
<reference evidence="1 2" key="1">
    <citation type="journal article" date="2015" name="Infect. Genet. Evol.">
        <title>Genomic sequences of six botulinum neurotoxin-producing strains representing three clostridial species illustrate the mobility and diversity of botulinum neurotoxin genes.</title>
        <authorList>
            <person name="Smith T.J."/>
            <person name="Hill K.K."/>
            <person name="Xie G."/>
            <person name="Foley B.T."/>
            <person name="Williamson C.H."/>
            <person name="Foster J.T."/>
            <person name="Johnson S.L."/>
            <person name="Chertkov O."/>
            <person name="Teshima H."/>
            <person name="Gibbons H.S."/>
            <person name="Johnsky L.A."/>
            <person name="Karavis M.A."/>
            <person name="Smith L.A."/>
        </authorList>
    </citation>
    <scope>NUCLEOTIDE SEQUENCE [LARGE SCALE GENOMIC DNA]</scope>
    <source>
        <strain evidence="1 2">CDC 2741</strain>
    </source>
</reference>
<evidence type="ECO:0000313" key="2">
    <source>
        <dbReference type="Proteomes" id="UP000031366"/>
    </source>
</evidence>
<sequence length="75" mass="8431">MYNKILSFKIACICDTEITITESNFDNIVDNGLTCPVCEYSLTFDAQEVISKLQAFNEASKELDELLEGYPQVTV</sequence>
<dbReference type="RefSeq" id="WP_039636558.1">
    <property type="nucleotide sequence ID" value="NZ_AYSO01000020.1"/>
</dbReference>
<dbReference type="EMBL" id="AYSO01000020">
    <property type="protein sequence ID" value="KIE44753.1"/>
    <property type="molecule type" value="Genomic_DNA"/>
</dbReference>
<dbReference type="AlphaFoldDB" id="A0A0C1TZM4"/>
<accession>A0A0C1TZM4</accession>
<evidence type="ECO:0000313" key="1">
    <source>
        <dbReference type="EMBL" id="KIE44753.1"/>
    </source>
</evidence>
<protein>
    <submittedName>
        <fullName evidence="1">Uncharacterized protein</fullName>
    </submittedName>
</protein>
<organism evidence="1 2">
    <name type="scientific">Clostridium argentinense CDC 2741</name>
    <dbReference type="NCBI Taxonomy" id="1418104"/>
    <lineage>
        <taxon>Bacteria</taxon>
        <taxon>Bacillati</taxon>
        <taxon>Bacillota</taxon>
        <taxon>Clostridia</taxon>
        <taxon>Eubacteriales</taxon>
        <taxon>Clostridiaceae</taxon>
        <taxon>Clostridium</taxon>
    </lineage>
</organism>
<name>A0A0C1TZM4_9CLOT</name>
<comment type="caution">
    <text evidence="1">The sequence shown here is derived from an EMBL/GenBank/DDBJ whole genome shotgun (WGS) entry which is preliminary data.</text>
</comment>
<proteinExistence type="predicted"/>